<organism evidence="1 2">
    <name type="scientific">Pseudomonas fluorescens</name>
    <dbReference type="NCBI Taxonomy" id="294"/>
    <lineage>
        <taxon>Bacteria</taxon>
        <taxon>Pseudomonadati</taxon>
        <taxon>Pseudomonadota</taxon>
        <taxon>Gammaproteobacteria</taxon>
        <taxon>Pseudomonadales</taxon>
        <taxon>Pseudomonadaceae</taxon>
        <taxon>Pseudomonas</taxon>
    </lineage>
</organism>
<name>A0A5E7MZU3_PSEFL</name>
<reference evidence="1 2" key="1">
    <citation type="submission" date="2019-09" db="EMBL/GenBank/DDBJ databases">
        <authorList>
            <person name="Chandra G."/>
            <person name="Truman W A."/>
        </authorList>
    </citation>
    <scope>NUCLEOTIDE SEQUENCE [LARGE SCALE GENOMIC DNA]</scope>
    <source>
        <strain evidence="1">PS880</strain>
    </source>
</reference>
<dbReference type="AlphaFoldDB" id="A0A5E7MZU3"/>
<gene>
    <name evidence="1" type="ORF">PS880_04293</name>
</gene>
<accession>A0A5E7MZU3</accession>
<protein>
    <submittedName>
        <fullName evidence="1">Uncharacterized protein</fullName>
    </submittedName>
</protein>
<evidence type="ECO:0000313" key="1">
    <source>
        <dbReference type="EMBL" id="VVP30117.1"/>
    </source>
</evidence>
<sequence>MDNTSQPMLFLQYKWPKLIYPEDVRRMRSVLAAAGYMAFELDLERLWDEFS</sequence>
<evidence type="ECO:0000313" key="2">
    <source>
        <dbReference type="Proteomes" id="UP000375525"/>
    </source>
</evidence>
<dbReference type="EMBL" id="CABVIH010000023">
    <property type="protein sequence ID" value="VVP30117.1"/>
    <property type="molecule type" value="Genomic_DNA"/>
</dbReference>
<proteinExistence type="predicted"/>
<dbReference type="Proteomes" id="UP000375525">
    <property type="component" value="Unassembled WGS sequence"/>
</dbReference>